<keyword evidence="3" id="KW-1185">Reference proteome</keyword>
<sequence>MMALVVAAAFEFVILAVGLVGHIREAESSKDRAGAVSAVLVKDVVRPPVRIASPVAESRPVQPEAGLSVTGGAQLKPRSLEEILGDAAAKKPGEDGSATPVTHGAAEEEDTGAPGGEQADASSESVRELVRLVKEARVAHIAGDMRECILKLEAASAINPKHPAVLYFFGMAYETLKNVDKAREYYMEVFLLREKAGQFFDKAAFRLKNGFETPASMRGKMAFGPCQVTRKSDAEDGETVVLHLPVLLAPGEEINNPKDVDIKVQFFYLVNGRDIALATIANASIRFMSESANWTEGEEMLEVVYHLPVLTDEELAAYGELTYYGYAARLYYKGELLDCEGSPRTLVLVEQRLKSASPNASEVGDGVFDMPTEEAVPVSDYIDEQATE</sequence>
<accession>A0A1H6M8D8</accession>
<dbReference type="Proteomes" id="UP000176204">
    <property type="component" value="Chromosome I"/>
</dbReference>
<dbReference type="KEGG" id="agl:PYTT_1883"/>
<dbReference type="OrthoDB" id="190757at2"/>
<organism evidence="2 3">
    <name type="scientific">Akkermansia glycaniphila</name>
    <dbReference type="NCBI Taxonomy" id="1679444"/>
    <lineage>
        <taxon>Bacteria</taxon>
        <taxon>Pseudomonadati</taxon>
        <taxon>Verrucomicrobiota</taxon>
        <taxon>Verrucomicrobiia</taxon>
        <taxon>Verrucomicrobiales</taxon>
        <taxon>Akkermansiaceae</taxon>
        <taxon>Akkermansia</taxon>
    </lineage>
</organism>
<gene>
    <name evidence="2" type="ORF">PYTT_1883</name>
</gene>
<dbReference type="STRING" id="1679444.PYTT_1883"/>
<dbReference type="SUPFAM" id="SSF48452">
    <property type="entry name" value="TPR-like"/>
    <property type="match status" value="1"/>
</dbReference>
<protein>
    <submittedName>
        <fullName evidence="2">Tetratricopeptide-like helical domain</fullName>
    </submittedName>
</protein>
<feature type="region of interest" description="Disordered" evidence="1">
    <location>
        <begin position="88"/>
        <end position="124"/>
    </location>
</feature>
<dbReference type="AlphaFoldDB" id="A0A1H6M8D8"/>
<evidence type="ECO:0000313" key="2">
    <source>
        <dbReference type="EMBL" id="SEH93785.1"/>
    </source>
</evidence>
<proteinExistence type="predicted"/>
<dbReference type="RefSeq" id="WP_067777844.1">
    <property type="nucleotide sequence ID" value="NZ_LIGX01000041.1"/>
</dbReference>
<dbReference type="InterPro" id="IPR011990">
    <property type="entry name" value="TPR-like_helical_dom_sf"/>
</dbReference>
<evidence type="ECO:0000313" key="3">
    <source>
        <dbReference type="Proteomes" id="UP000176204"/>
    </source>
</evidence>
<dbReference type="EMBL" id="LT629973">
    <property type="protein sequence ID" value="SEH93785.1"/>
    <property type="molecule type" value="Genomic_DNA"/>
</dbReference>
<evidence type="ECO:0000256" key="1">
    <source>
        <dbReference type="SAM" id="MobiDB-lite"/>
    </source>
</evidence>
<reference evidence="3" key="1">
    <citation type="submission" date="2016-09" db="EMBL/GenBank/DDBJ databases">
        <authorList>
            <person name="Koehorst J."/>
        </authorList>
    </citation>
    <scope>NUCLEOTIDE SEQUENCE [LARGE SCALE GENOMIC DNA]</scope>
</reference>
<dbReference type="Gene3D" id="1.25.40.10">
    <property type="entry name" value="Tetratricopeptide repeat domain"/>
    <property type="match status" value="1"/>
</dbReference>
<name>A0A1H6M8D8_9BACT</name>